<dbReference type="GO" id="GO:0005737">
    <property type="term" value="C:cytoplasm"/>
    <property type="evidence" value="ECO:0007669"/>
    <property type="project" value="TreeGrafter"/>
</dbReference>
<dbReference type="EMBL" id="CP044081">
    <property type="protein sequence ID" value="QEU09061.1"/>
    <property type="molecule type" value="Genomic_DNA"/>
</dbReference>
<dbReference type="PRINTS" id="PR00313">
    <property type="entry name" value="CABNDNGRPT"/>
</dbReference>
<evidence type="ECO:0000313" key="5">
    <source>
        <dbReference type="Proteomes" id="UP000324507"/>
    </source>
</evidence>
<dbReference type="RefSeq" id="WP_150350952.1">
    <property type="nucleotide sequence ID" value="NZ_CP044081.1"/>
</dbReference>
<dbReference type="InterPro" id="IPR011049">
    <property type="entry name" value="Serralysin-like_metalloprot_C"/>
</dbReference>
<name>A0A5P2QSM6_9RHOB</name>
<dbReference type="Gene3D" id="3.40.720.10">
    <property type="entry name" value="Alkaline Phosphatase, subunit A"/>
    <property type="match status" value="1"/>
</dbReference>
<dbReference type="SUPFAM" id="SSF51120">
    <property type="entry name" value="beta-Roll"/>
    <property type="match status" value="1"/>
</dbReference>
<dbReference type="InterPro" id="IPR018511">
    <property type="entry name" value="Hemolysin-typ_Ca-bd_CS"/>
</dbReference>
<dbReference type="PROSITE" id="PS00330">
    <property type="entry name" value="HEMOLYSIN_CALCIUM"/>
    <property type="match status" value="1"/>
</dbReference>
<gene>
    <name evidence="4" type="ORF">FOB51_14225</name>
</gene>
<dbReference type="Pfam" id="PF00884">
    <property type="entry name" value="Sulfatase"/>
    <property type="match status" value="1"/>
</dbReference>
<organism evidence="4 5">
    <name type="scientific">Paracoccus yeei</name>
    <dbReference type="NCBI Taxonomy" id="147645"/>
    <lineage>
        <taxon>Bacteria</taxon>
        <taxon>Pseudomonadati</taxon>
        <taxon>Pseudomonadota</taxon>
        <taxon>Alphaproteobacteria</taxon>
        <taxon>Rhodobacterales</taxon>
        <taxon>Paracoccaceae</taxon>
        <taxon>Paracoccus</taxon>
    </lineage>
</organism>
<evidence type="ECO:0000256" key="1">
    <source>
        <dbReference type="ARBA" id="ARBA00022723"/>
    </source>
</evidence>
<dbReference type="AlphaFoldDB" id="A0A5P2QSM6"/>
<protein>
    <submittedName>
        <fullName evidence="4">Sulfatase-like hydrolase/transferase</fullName>
    </submittedName>
</protein>
<dbReference type="Pfam" id="PF00353">
    <property type="entry name" value="HemolysinCabind"/>
    <property type="match status" value="3"/>
</dbReference>
<sequence length="713" mass="77763">MAVGDNILFLCADDLCHTNRLLNLLIADFDLPNLRRLQGTGTDFDRAYCVVPICEPARCAMMTGLSPADTKSFDLSIGWKQLVKPRNLWTYRLREAGYWMGTVGKIFHGYGPQPQSVYDELYDDEPFSIGAWNPSGEGTEWGGMYGTGWDNETDWYDYAVAQHVIDFLARYDEDRPFYHEAGFYKPHVPFQAPNRIFASIDMDRVIIPSNWQGGFDTLPFANEFITANTGYGTDPATWSAEDTLYVRQTIRNYGAAALWMDEQLGRILDALEASRFASNTIVSFYSDHGYHLSDHGKWHKFTLYEQAALAPMIVKVPGAAPRKVTTPVSHIDLGPTLLDLVGVEKPLGMRGESLKPWIQGQTPAARPVPTFWYGSVSVAQGNKRVTCYQDGTSEMFNIDADPWAKTNIASTDPEFPALREIAIQTAQDWHMLVVEEAIDTSHPSALQSFLGTDVTDTRFSTSFAALGDLHSKGRSPGWQRMYSNAINSGDKVRMPPHIEDFQLLGLKSTFIEIEGNALNNTLNMAGAFWKQITINFGDGDDENVSPESTRIIAYGGRGNDILRAGSWGGNKLYGEAGDDTLIGNSNNDLLDGGAGNDSITGGGGNDTIYGGTGANVLKGDAGADLIISEGQDTITGGADADTFRLLRCGLVRRITDLGSTDVIDLSDWAPIQPVTVTQVGPDAHITAGVERVICAGVTAAAVRGRITGATING</sequence>
<dbReference type="SUPFAM" id="SSF53649">
    <property type="entry name" value="Alkaline phosphatase-like"/>
    <property type="match status" value="1"/>
</dbReference>
<dbReference type="PANTHER" id="PTHR45953:SF1">
    <property type="entry name" value="IDURONATE 2-SULFATASE"/>
    <property type="match status" value="1"/>
</dbReference>
<dbReference type="InterPro" id="IPR017850">
    <property type="entry name" value="Alkaline_phosphatase_core_sf"/>
</dbReference>
<proteinExistence type="predicted"/>
<keyword evidence="4" id="KW-0808">Transferase</keyword>
<evidence type="ECO:0000256" key="2">
    <source>
        <dbReference type="ARBA" id="ARBA00022801"/>
    </source>
</evidence>
<accession>A0A5P2QSM6</accession>
<dbReference type="GO" id="GO:0016740">
    <property type="term" value="F:transferase activity"/>
    <property type="evidence" value="ECO:0007669"/>
    <property type="project" value="UniProtKB-KW"/>
</dbReference>
<dbReference type="InterPro" id="IPR000917">
    <property type="entry name" value="Sulfatase_N"/>
</dbReference>
<reference evidence="4 5" key="1">
    <citation type="submission" date="2019-09" db="EMBL/GenBank/DDBJ databases">
        <title>FDA dAtabase for Regulatory Grade micrObial Sequences (FDA-ARGOS): Supporting development and validation of Infectious Disease Dx tests.</title>
        <authorList>
            <person name="Sciortino C."/>
            <person name="Tallon L."/>
            <person name="Sadzewicz L."/>
            <person name="Vavikolanu K."/>
            <person name="Mehta A."/>
            <person name="Aluvathingal J."/>
            <person name="Nadendla S."/>
            <person name="Nandy P."/>
            <person name="Geyer C."/>
            <person name="Yan Y."/>
            <person name="Sichtig H."/>
        </authorList>
    </citation>
    <scope>NUCLEOTIDE SEQUENCE [LARGE SCALE GENOMIC DNA]</scope>
    <source>
        <strain evidence="4 5">FDAARGOS_643</strain>
    </source>
</reference>
<dbReference type="Proteomes" id="UP000324507">
    <property type="component" value="Chromosome"/>
</dbReference>
<keyword evidence="2 4" id="KW-0378">Hydrolase</keyword>
<evidence type="ECO:0000259" key="3">
    <source>
        <dbReference type="Pfam" id="PF00884"/>
    </source>
</evidence>
<feature type="domain" description="Sulfatase N-terminal" evidence="3">
    <location>
        <begin position="6"/>
        <end position="343"/>
    </location>
</feature>
<dbReference type="InterPro" id="IPR001343">
    <property type="entry name" value="Hemolysn_Ca-bd"/>
</dbReference>
<dbReference type="Gene3D" id="2.150.10.10">
    <property type="entry name" value="Serralysin-like metalloprotease, C-terminal"/>
    <property type="match status" value="2"/>
</dbReference>
<dbReference type="GO" id="GO:0008484">
    <property type="term" value="F:sulfuric ester hydrolase activity"/>
    <property type="evidence" value="ECO:0007669"/>
    <property type="project" value="TreeGrafter"/>
</dbReference>
<evidence type="ECO:0000313" key="4">
    <source>
        <dbReference type="EMBL" id="QEU09061.1"/>
    </source>
</evidence>
<dbReference type="GO" id="GO:0005509">
    <property type="term" value="F:calcium ion binding"/>
    <property type="evidence" value="ECO:0007669"/>
    <property type="project" value="InterPro"/>
</dbReference>
<keyword evidence="1" id="KW-0479">Metal-binding</keyword>
<dbReference type="PANTHER" id="PTHR45953">
    <property type="entry name" value="IDURONATE 2-SULFATASE"/>
    <property type="match status" value="1"/>
</dbReference>